<dbReference type="AlphaFoldDB" id="A0A2S9WU23"/>
<accession>A0A2S9WU23</accession>
<gene>
    <name evidence="1" type="ORF">BST86_07620</name>
</gene>
<dbReference type="EMBL" id="MQUC01000003">
    <property type="protein sequence ID" value="PRP66975.1"/>
    <property type="molecule type" value="Genomic_DNA"/>
</dbReference>
<evidence type="ECO:0000313" key="2">
    <source>
        <dbReference type="Proteomes" id="UP000239532"/>
    </source>
</evidence>
<name>A0A2S9WU23_9FLAO</name>
<organism evidence="1 2">
    <name type="scientific">Nonlabens agnitus</name>
    <dbReference type="NCBI Taxonomy" id="870484"/>
    <lineage>
        <taxon>Bacteria</taxon>
        <taxon>Pseudomonadati</taxon>
        <taxon>Bacteroidota</taxon>
        <taxon>Flavobacteriia</taxon>
        <taxon>Flavobacteriales</taxon>
        <taxon>Flavobacteriaceae</taxon>
        <taxon>Nonlabens</taxon>
    </lineage>
</organism>
<proteinExistence type="predicted"/>
<dbReference type="Proteomes" id="UP000239532">
    <property type="component" value="Unassembled WGS sequence"/>
</dbReference>
<evidence type="ECO:0000313" key="1">
    <source>
        <dbReference type="EMBL" id="PRP66975.1"/>
    </source>
</evidence>
<protein>
    <submittedName>
        <fullName evidence="1">Uncharacterized protein</fullName>
    </submittedName>
</protein>
<dbReference type="RefSeq" id="WP_105982755.1">
    <property type="nucleotide sequence ID" value="NZ_MQUC01000003.1"/>
</dbReference>
<dbReference type="OrthoDB" id="645138at2"/>
<comment type="caution">
    <text evidence="1">The sequence shown here is derived from an EMBL/GenBank/DDBJ whole genome shotgun (WGS) entry which is preliminary data.</text>
</comment>
<sequence>MAKNTSLLKIEGTLGELTFYKSQDGFLVKTKSGVSKQRIDNDPAFSRTRENGKEFGEIARSGKVLRTAIRPLLLQAKDTKVTSRLVKVMGAVKNSDATSQRGERTVFNGLATDLGKSYLKGFDFNNKAVLGSILYSAMDVDSSTGVITLNQLRPKLEIAAPSGSTHVTLLSAYANVDFLTEDFSLSLSNAETIAVHDVDPVDVVLTPQAVPSGSGTTMLFFLMSFSQEVNGTLYDLRNGAYNVLNLIEVL</sequence>
<keyword evidence="2" id="KW-1185">Reference proteome</keyword>
<reference evidence="1 2" key="1">
    <citation type="submission" date="2016-11" db="EMBL/GenBank/DDBJ databases">
        <title>Trade-off between light-utilization and light-protection in marine flavobacteria.</title>
        <authorList>
            <person name="Kumagai Y."/>
        </authorList>
    </citation>
    <scope>NUCLEOTIDE SEQUENCE [LARGE SCALE GENOMIC DNA]</scope>
    <source>
        <strain evidence="1 2">JCM 17109</strain>
    </source>
</reference>